<evidence type="ECO:0000256" key="2">
    <source>
        <dbReference type="ARBA" id="ARBA00022723"/>
    </source>
</evidence>
<dbReference type="Proteomes" id="UP000422221">
    <property type="component" value="Unassembled WGS sequence"/>
</dbReference>
<dbReference type="InterPro" id="IPR029052">
    <property type="entry name" value="Metallo-depent_PP-like"/>
</dbReference>
<keyword evidence="2" id="KW-0479">Metal-binding</keyword>
<feature type="domain" description="Calcineurin-like phosphoesterase" evidence="6">
    <location>
        <begin position="144"/>
        <end position="306"/>
    </location>
</feature>
<comment type="similarity">
    <text evidence="4">Belongs to the metallophosphoesterase superfamily.</text>
</comment>
<feature type="transmembrane region" description="Helical" evidence="5">
    <location>
        <begin position="67"/>
        <end position="89"/>
    </location>
</feature>
<evidence type="ECO:0000256" key="4">
    <source>
        <dbReference type="ARBA" id="ARBA00061089"/>
    </source>
</evidence>
<evidence type="ECO:0000256" key="5">
    <source>
        <dbReference type="SAM" id="Phobius"/>
    </source>
</evidence>
<keyword evidence="3" id="KW-0378">Hydrolase</keyword>
<evidence type="ECO:0000313" key="8">
    <source>
        <dbReference type="Proteomes" id="UP000422221"/>
    </source>
</evidence>
<evidence type="ECO:0000256" key="1">
    <source>
        <dbReference type="ARBA" id="ARBA00001968"/>
    </source>
</evidence>
<dbReference type="EMBL" id="VWMK01000024">
    <property type="protein sequence ID" value="KAA3759102.1"/>
    <property type="molecule type" value="Genomic_DNA"/>
</dbReference>
<dbReference type="Pfam" id="PF00149">
    <property type="entry name" value="Metallophos"/>
    <property type="match status" value="1"/>
</dbReference>
<evidence type="ECO:0000313" key="7">
    <source>
        <dbReference type="EMBL" id="KAA3759102.1"/>
    </source>
</evidence>
<dbReference type="SUPFAM" id="SSF56300">
    <property type="entry name" value="Metallo-dependent phosphatases"/>
    <property type="match status" value="1"/>
</dbReference>
<name>A0A7J4XE88_9BACE</name>
<keyword evidence="5" id="KW-1133">Transmembrane helix</keyword>
<reference evidence="7 8" key="1">
    <citation type="journal article" date="2019" name="Nat. Med.">
        <title>A library of human gut bacterial isolates paired with longitudinal multiomics data enables mechanistic microbiome research.</title>
        <authorList>
            <person name="Poyet M."/>
            <person name="Groussin M."/>
            <person name="Gibbons S.M."/>
            <person name="Avila-Pacheco J."/>
            <person name="Jiang X."/>
            <person name="Kearney S.M."/>
            <person name="Perrotta A.R."/>
            <person name="Berdy B."/>
            <person name="Zhao S."/>
            <person name="Lieberman T.D."/>
            <person name="Swanson P.K."/>
            <person name="Smith M."/>
            <person name="Roesemann S."/>
            <person name="Alexander J.E."/>
            <person name="Rich S.A."/>
            <person name="Livny J."/>
            <person name="Vlamakis H."/>
            <person name="Clish C."/>
            <person name="Bullock K."/>
            <person name="Deik A."/>
            <person name="Scott J."/>
            <person name="Pierce K.A."/>
            <person name="Xavier R.J."/>
            <person name="Alm E.J."/>
        </authorList>
    </citation>
    <scope>NUCLEOTIDE SEQUENCE [LARGE SCALE GENOMIC DNA]</scope>
    <source>
        <strain evidence="7 8">BIOML-A10</strain>
    </source>
</reference>
<dbReference type="FunFam" id="3.60.21.10:FF:000028">
    <property type="entry name" value="Putative metallophosphoesterase"/>
    <property type="match status" value="1"/>
</dbReference>
<feature type="transmembrane region" description="Helical" evidence="5">
    <location>
        <begin position="36"/>
        <end position="55"/>
    </location>
</feature>
<dbReference type="GO" id="GO:0046872">
    <property type="term" value="F:metal ion binding"/>
    <property type="evidence" value="ECO:0007669"/>
    <property type="project" value="UniProtKB-KW"/>
</dbReference>
<dbReference type="InterPro" id="IPR051158">
    <property type="entry name" value="Metallophosphoesterase_sf"/>
</dbReference>
<dbReference type="AlphaFoldDB" id="A0A7J4XE88"/>
<keyword evidence="5" id="KW-0812">Transmembrane</keyword>
<comment type="caution">
    <text evidence="7">The sequence shown here is derived from an EMBL/GenBank/DDBJ whole genome shotgun (WGS) entry which is preliminary data.</text>
</comment>
<dbReference type="PANTHER" id="PTHR31302">
    <property type="entry name" value="TRANSMEMBRANE PROTEIN WITH METALLOPHOSPHOESTERASE DOMAIN-RELATED"/>
    <property type="match status" value="1"/>
</dbReference>
<proteinExistence type="inferred from homology"/>
<feature type="transmembrane region" description="Helical" evidence="5">
    <location>
        <begin position="6"/>
        <end position="24"/>
    </location>
</feature>
<feature type="transmembrane region" description="Helical" evidence="5">
    <location>
        <begin position="101"/>
        <end position="121"/>
    </location>
</feature>
<dbReference type="GO" id="GO:0016787">
    <property type="term" value="F:hydrolase activity"/>
    <property type="evidence" value="ECO:0007669"/>
    <property type="project" value="UniProtKB-KW"/>
</dbReference>
<dbReference type="RefSeq" id="WP_130059754.1">
    <property type="nucleotide sequence ID" value="NZ_JADNPJ010000026.1"/>
</dbReference>
<accession>A0A7J4XE88</accession>
<sequence>MPTFFIILISVYLAGNIYIFIKGLRALPTCHSGIKVAAGILFWCGALSLFGSLLSRNVEMPSFISHTMYEIGTGWLIFTLYMVIFLLLTDILKRFYTPFRYGFPVSLLLTFILLGCGYYNYRHPKTNAVDITINKPYENNSQPIKIVAVSDIHLGYGTGKSALKKYVDMINEQKPDLILIGGDLIDNSVVPLYTEKMSEELSELKAPMGIYMVPGNHEYISGIDESARFIKSTPIQLLIDSVVTLPNGIQLIGRDDRHNPSRRSLQELMENIDKNRPIILLDHQPYNLTDAEAAGIDLQFSGHTHHGQVWPMSLVTDYIYEQSHGYRQWGDTHIYVSSGLSLWGPPFRIGTESEMVVFELSAGSTDISNTSSPLL</sequence>
<gene>
    <name evidence="7" type="ORF">F3F73_19900</name>
</gene>
<evidence type="ECO:0000259" key="6">
    <source>
        <dbReference type="Pfam" id="PF00149"/>
    </source>
</evidence>
<evidence type="ECO:0000256" key="3">
    <source>
        <dbReference type="ARBA" id="ARBA00022801"/>
    </source>
</evidence>
<keyword evidence="5" id="KW-0472">Membrane</keyword>
<dbReference type="Gene3D" id="3.60.21.10">
    <property type="match status" value="1"/>
</dbReference>
<dbReference type="InterPro" id="IPR004843">
    <property type="entry name" value="Calcineurin-like_PHP"/>
</dbReference>
<organism evidence="7 8">
    <name type="scientific">Bacteroides salyersiae</name>
    <dbReference type="NCBI Taxonomy" id="291644"/>
    <lineage>
        <taxon>Bacteria</taxon>
        <taxon>Pseudomonadati</taxon>
        <taxon>Bacteroidota</taxon>
        <taxon>Bacteroidia</taxon>
        <taxon>Bacteroidales</taxon>
        <taxon>Bacteroidaceae</taxon>
        <taxon>Bacteroides</taxon>
    </lineage>
</organism>
<dbReference type="CDD" id="cd07385">
    <property type="entry name" value="MPP_YkuE_C"/>
    <property type="match status" value="1"/>
</dbReference>
<dbReference type="PANTHER" id="PTHR31302:SF0">
    <property type="entry name" value="TRANSMEMBRANE PROTEIN WITH METALLOPHOSPHOESTERASE DOMAIN"/>
    <property type="match status" value="1"/>
</dbReference>
<protein>
    <submittedName>
        <fullName evidence="7">Metallophosphoesterase</fullName>
    </submittedName>
</protein>
<comment type="cofactor">
    <cofactor evidence="1">
        <name>a divalent metal cation</name>
        <dbReference type="ChEBI" id="CHEBI:60240"/>
    </cofactor>
</comment>